<name>A0AAD3CJ26_9STRA</name>
<sequence length="683" mass="78689">MAEQVQAILDRMVPALRDLMDKEVFTESEVKSIVERRRESEYLLRRRSARKADYLRYIGAERNLEKLRNLRNKKVLARKSEEEREERKRVEKEGGKYVKPKSSSSIGDASIVQHIHLLYTRAKRKWKDDLSFHIQHAEFAKEKKSFSMLSKIYAEALQMHPRNTSLWIEAASHEYFGFIVNTKNNAMSGGGSIKSARVMLQRGLRVNPVAQDLWLQSFCLELHYIQKLRGRRDHLQLGLKKSKIVEDSDASNDEDDNNSNLESFFEEAKLPRIIYKNAIKAIPSDVLFRVKFLEQCKLFPQTEIIVDGIMDSIEEDFGEQEEAWIARAKFAVDYETDGNKQIGFMKSNSAENSNNDEDESNSRKRKQGDADVAMRSDPFEVLKEATETIQTPKMFMETMNFVKAYIQHACAQEDINESMTMDTKRKILKAGTFMKRIIEKIVNNGITSPDLVVEVTSTLIELSMSSNALQYIENVMNSNEMCKSSAKCWIKYAYAKAIVSSDSSLSCKVLRRGLKVIPLHDPGHSQILSMLFMNLLALASLSSSNTKEKELLSLYDKILLTSNRRKEDEEGINLPSLCLCFLKYLVTKSDLATATKVYKKLIFHSNYLHLSDKSSEEMYEMDSLFQTVISLEKMNLREATGDKQKRRNLSLVYDSAHSFFREHGYPRKADHFTKLKNKDLVQF</sequence>
<feature type="region of interest" description="Disordered" evidence="5">
    <location>
        <begin position="342"/>
        <end position="371"/>
    </location>
</feature>
<dbReference type="EMBL" id="BLLK01000022">
    <property type="protein sequence ID" value="GFH46060.1"/>
    <property type="molecule type" value="Genomic_DNA"/>
</dbReference>
<organism evidence="7 8">
    <name type="scientific">Chaetoceros tenuissimus</name>
    <dbReference type="NCBI Taxonomy" id="426638"/>
    <lineage>
        <taxon>Eukaryota</taxon>
        <taxon>Sar</taxon>
        <taxon>Stramenopiles</taxon>
        <taxon>Ochrophyta</taxon>
        <taxon>Bacillariophyta</taxon>
        <taxon>Coscinodiscophyceae</taxon>
        <taxon>Chaetocerotophycidae</taxon>
        <taxon>Chaetocerotales</taxon>
        <taxon>Chaetocerotaceae</taxon>
        <taxon>Chaetoceros</taxon>
    </lineage>
</organism>
<evidence type="ECO:0000256" key="4">
    <source>
        <dbReference type="ARBA" id="ARBA00023242"/>
    </source>
</evidence>
<comment type="subcellular location">
    <subcellularLocation>
        <location evidence="1">Nucleus</location>
        <location evidence="1">Nucleolus</location>
    </subcellularLocation>
</comment>
<keyword evidence="8" id="KW-1185">Reference proteome</keyword>
<dbReference type="SUPFAM" id="SSF48452">
    <property type="entry name" value="TPR-like"/>
    <property type="match status" value="1"/>
</dbReference>
<dbReference type="InterPro" id="IPR011990">
    <property type="entry name" value="TPR-like_helical_dom_sf"/>
</dbReference>
<evidence type="ECO:0000256" key="2">
    <source>
        <dbReference type="ARBA" id="ARBA00022552"/>
    </source>
</evidence>
<dbReference type="AlphaFoldDB" id="A0AAD3CJ26"/>
<evidence type="ECO:0000256" key="1">
    <source>
        <dbReference type="ARBA" id="ARBA00004604"/>
    </source>
</evidence>
<keyword evidence="4" id="KW-0539">Nucleus</keyword>
<evidence type="ECO:0000313" key="7">
    <source>
        <dbReference type="EMBL" id="GFH46060.1"/>
    </source>
</evidence>
<dbReference type="PANTHER" id="PTHR23271:SF1">
    <property type="entry name" value="U3 SMALL NUCLEOLAR RNA-ASSOCIATED PROTEIN 6 HOMOLOG"/>
    <property type="match status" value="1"/>
</dbReference>
<evidence type="ECO:0000313" key="8">
    <source>
        <dbReference type="Proteomes" id="UP001054902"/>
    </source>
</evidence>
<feature type="domain" description="U3 small nucleolar RNA-associated protein 6 N-terminal" evidence="6">
    <location>
        <begin position="9"/>
        <end position="85"/>
    </location>
</feature>
<evidence type="ECO:0000256" key="5">
    <source>
        <dbReference type="SAM" id="MobiDB-lite"/>
    </source>
</evidence>
<dbReference type="Gene3D" id="1.25.40.10">
    <property type="entry name" value="Tetratricopeptide repeat domain"/>
    <property type="match status" value="1"/>
</dbReference>
<dbReference type="GO" id="GO:0032040">
    <property type="term" value="C:small-subunit processome"/>
    <property type="evidence" value="ECO:0007669"/>
    <property type="project" value="TreeGrafter"/>
</dbReference>
<protein>
    <recommendedName>
        <fullName evidence="6">U3 small nucleolar RNA-associated protein 6 N-terminal domain-containing protein</fullName>
    </recommendedName>
</protein>
<keyword evidence="3" id="KW-0677">Repeat</keyword>
<dbReference type="InterPro" id="IPR013949">
    <property type="entry name" value="Utp6"/>
</dbReference>
<accession>A0AAD3CJ26</accession>
<dbReference type="GO" id="GO:0030515">
    <property type="term" value="F:snoRNA binding"/>
    <property type="evidence" value="ECO:0007669"/>
    <property type="project" value="InterPro"/>
</dbReference>
<feature type="region of interest" description="Disordered" evidence="5">
    <location>
        <begin position="78"/>
        <end position="104"/>
    </location>
</feature>
<dbReference type="GO" id="GO:0000462">
    <property type="term" value="P:maturation of SSU-rRNA from tricistronic rRNA transcript (SSU-rRNA, 5.8S rRNA, LSU-rRNA)"/>
    <property type="evidence" value="ECO:0007669"/>
    <property type="project" value="InterPro"/>
</dbReference>
<dbReference type="Pfam" id="PF08640">
    <property type="entry name" value="U3_assoc_6"/>
    <property type="match status" value="1"/>
</dbReference>
<proteinExistence type="predicted"/>
<reference evidence="7 8" key="1">
    <citation type="journal article" date="2021" name="Sci. Rep.">
        <title>The genome of the diatom Chaetoceros tenuissimus carries an ancient integrated fragment of an extant virus.</title>
        <authorList>
            <person name="Hongo Y."/>
            <person name="Kimura K."/>
            <person name="Takaki Y."/>
            <person name="Yoshida Y."/>
            <person name="Baba S."/>
            <person name="Kobayashi G."/>
            <person name="Nagasaki K."/>
            <person name="Hano T."/>
            <person name="Tomaru Y."/>
        </authorList>
    </citation>
    <scope>NUCLEOTIDE SEQUENCE [LARGE SCALE GENOMIC DNA]</scope>
    <source>
        <strain evidence="7 8">NIES-3715</strain>
    </source>
</reference>
<evidence type="ECO:0000259" key="6">
    <source>
        <dbReference type="Pfam" id="PF08640"/>
    </source>
</evidence>
<comment type="caution">
    <text evidence="7">The sequence shown here is derived from an EMBL/GenBank/DDBJ whole genome shotgun (WGS) entry which is preliminary data.</text>
</comment>
<keyword evidence="2" id="KW-0698">rRNA processing</keyword>
<feature type="compositionally biased region" description="Basic and acidic residues" evidence="5">
    <location>
        <begin position="78"/>
        <end position="96"/>
    </location>
</feature>
<evidence type="ECO:0000256" key="3">
    <source>
        <dbReference type="ARBA" id="ARBA00022737"/>
    </source>
</evidence>
<dbReference type="InterPro" id="IPR055347">
    <property type="entry name" value="UTP6_N"/>
</dbReference>
<dbReference type="GO" id="GO:0034388">
    <property type="term" value="C:Pwp2p-containing subcomplex of 90S preribosome"/>
    <property type="evidence" value="ECO:0007669"/>
    <property type="project" value="TreeGrafter"/>
</dbReference>
<gene>
    <name evidence="7" type="ORF">CTEN210_02534</name>
</gene>
<dbReference type="PANTHER" id="PTHR23271">
    <property type="entry name" value="HEPATOCELLULAR CARCINOMA-ASSOCIATED ANTIGEN 66"/>
    <property type="match status" value="1"/>
</dbReference>
<dbReference type="Proteomes" id="UP001054902">
    <property type="component" value="Unassembled WGS sequence"/>
</dbReference>